<dbReference type="OrthoDB" id="10508875at2759"/>
<feature type="transmembrane region" description="Helical" evidence="2">
    <location>
        <begin position="60"/>
        <end position="79"/>
    </location>
</feature>
<organism evidence="3 4">
    <name type="scientific">Triparma laevis f. longispina</name>
    <dbReference type="NCBI Taxonomy" id="1714387"/>
    <lineage>
        <taxon>Eukaryota</taxon>
        <taxon>Sar</taxon>
        <taxon>Stramenopiles</taxon>
        <taxon>Ochrophyta</taxon>
        <taxon>Bolidophyceae</taxon>
        <taxon>Parmales</taxon>
        <taxon>Triparmaceae</taxon>
        <taxon>Triparma</taxon>
    </lineage>
</organism>
<protein>
    <submittedName>
        <fullName evidence="3">Uncharacterized protein</fullName>
    </submittedName>
</protein>
<comment type="caution">
    <text evidence="3">The sequence shown here is derived from an EMBL/GenBank/DDBJ whole genome shotgun (WGS) entry which is preliminary data.</text>
</comment>
<feature type="region of interest" description="Disordered" evidence="1">
    <location>
        <begin position="1"/>
        <end position="28"/>
    </location>
</feature>
<keyword evidence="2" id="KW-1133">Transmembrane helix</keyword>
<feature type="transmembrane region" description="Helical" evidence="2">
    <location>
        <begin position="91"/>
        <end position="112"/>
    </location>
</feature>
<feature type="transmembrane region" description="Helical" evidence="2">
    <location>
        <begin position="168"/>
        <end position="193"/>
    </location>
</feature>
<dbReference type="Proteomes" id="UP001165122">
    <property type="component" value="Unassembled WGS sequence"/>
</dbReference>
<evidence type="ECO:0000313" key="3">
    <source>
        <dbReference type="EMBL" id="GMI08029.1"/>
    </source>
</evidence>
<keyword evidence="2" id="KW-0812">Transmembrane</keyword>
<dbReference type="EMBL" id="BRXW01000117">
    <property type="protein sequence ID" value="GMI08029.1"/>
    <property type="molecule type" value="Genomic_DNA"/>
</dbReference>
<keyword evidence="4" id="KW-1185">Reference proteome</keyword>
<evidence type="ECO:0000256" key="1">
    <source>
        <dbReference type="SAM" id="MobiDB-lite"/>
    </source>
</evidence>
<proteinExistence type="predicted"/>
<gene>
    <name evidence="3" type="ORF">TrLO_g5394</name>
</gene>
<name>A0A9W7FAV6_9STRA</name>
<evidence type="ECO:0000313" key="4">
    <source>
        <dbReference type="Proteomes" id="UP001165122"/>
    </source>
</evidence>
<sequence length="287" mass="31771">MSNPSKILPAPISLSPPTPSETPTSLPKTSPLRLTITNSISGLVPKNFKHAKKYVSVTKLALVGGAGLSFVDLICDLIMVNEYTELNEQGYANATIAAVGLSLVLQLIVVLVSNSKLAKSRILLEMLYVVTFVKPGVDVYRVSTGKKAATGSRSNPYNEMIYVRAIELFAECILIIVISIFQLISFGLFLFLMNPSYRSIFSSPKTGSQEACISFKNAENDHARFNVLKLEKTLWRPIEEDIRKWINGNLEGWLKLEDEGGEEFSNNKKALILDELVEDKGLLTRIM</sequence>
<keyword evidence="2" id="KW-0472">Membrane</keyword>
<accession>A0A9W7FAV6</accession>
<reference evidence="4" key="1">
    <citation type="journal article" date="2023" name="Commun. Biol.">
        <title>Genome analysis of Parmales, the sister group of diatoms, reveals the evolutionary specialization of diatoms from phago-mixotrophs to photoautotrophs.</title>
        <authorList>
            <person name="Ban H."/>
            <person name="Sato S."/>
            <person name="Yoshikawa S."/>
            <person name="Yamada K."/>
            <person name="Nakamura Y."/>
            <person name="Ichinomiya M."/>
            <person name="Sato N."/>
            <person name="Blanc-Mathieu R."/>
            <person name="Endo H."/>
            <person name="Kuwata A."/>
            <person name="Ogata H."/>
        </authorList>
    </citation>
    <scope>NUCLEOTIDE SEQUENCE [LARGE SCALE GENOMIC DNA]</scope>
    <source>
        <strain evidence="4">NIES 3700</strain>
    </source>
</reference>
<dbReference type="AlphaFoldDB" id="A0A9W7FAV6"/>
<evidence type="ECO:0000256" key="2">
    <source>
        <dbReference type="SAM" id="Phobius"/>
    </source>
</evidence>